<proteinExistence type="predicted"/>
<sequence length="38" mass="3848">MEATARRPGSVGCVGRAPPRDGLSAKADARPGGRDPSQ</sequence>
<gene>
    <name evidence="2" type="ORF">HSCHL_0821</name>
</gene>
<accession>A0A2T5GDB3</accession>
<comment type="caution">
    <text evidence="2">The sequence shown here is derived from an EMBL/GenBank/DDBJ whole genome shotgun (WGS) entry which is preliminary data.</text>
</comment>
<dbReference type="EMBL" id="PEBV01000006">
    <property type="protein sequence ID" value="PTQ54177.1"/>
    <property type="molecule type" value="Genomic_DNA"/>
</dbReference>
<reference evidence="2 3" key="1">
    <citation type="submission" date="2017-08" db="EMBL/GenBank/DDBJ databases">
        <title>Burning lignite coal seam in the remote Altai Mountains harbors a hydrogen-driven thermophilic microbial community.</title>
        <authorList>
            <person name="Kadnikov V.V."/>
            <person name="Mardanov A.V."/>
            <person name="Ivasenko D."/>
            <person name="Beletsky A.V."/>
            <person name="Karnachuk O.V."/>
            <person name="Ravin N.V."/>
        </authorList>
    </citation>
    <scope>NUCLEOTIDE SEQUENCE [LARGE SCALE GENOMIC DNA]</scope>
    <source>
        <strain evidence="2">AL33</strain>
    </source>
</reference>
<evidence type="ECO:0000313" key="3">
    <source>
        <dbReference type="Proteomes" id="UP000244180"/>
    </source>
</evidence>
<feature type="compositionally biased region" description="Basic and acidic residues" evidence="1">
    <location>
        <begin position="27"/>
        <end position="38"/>
    </location>
</feature>
<protein>
    <submittedName>
        <fullName evidence="2">Uncharacterized protein</fullName>
    </submittedName>
</protein>
<dbReference type="Proteomes" id="UP000244180">
    <property type="component" value="Unassembled WGS sequence"/>
</dbReference>
<organism evidence="2 3">
    <name type="scientific">Hydrogenibacillus schlegelii</name>
    <name type="common">Bacillus schlegelii</name>
    <dbReference type="NCBI Taxonomy" id="1484"/>
    <lineage>
        <taxon>Bacteria</taxon>
        <taxon>Bacillati</taxon>
        <taxon>Bacillota</taxon>
        <taxon>Bacilli</taxon>
        <taxon>Bacillales</taxon>
        <taxon>Bacillales Family X. Incertae Sedis</taxon>
        <taxon>Hydrogenibacillus</taxon>
    </lineage>
</organism>
<evidence type="ECO:0000256" key="1">
    <source>
        <dbReference type="SAM" id="MobiDB-lite"/>
    </source>
</evidence>
<dbReference type="AlphaFoldDB" id="A0A2T5GDB3"/>
<evidence type="ECO:0000313" key="2">
    <source>
        <dbReference type="EMBL" id="PTQ54177.1"/>
    </source>
</evidence>
<feature type="region of interest" description="Disordered" evidence="1">
    <location>
        <begin position="1"/>
        <end position="38"/>
    </location>
</feature>
<name>A0A2T5GDB3_HYDSH</name>